<dbReference type="Proteomes" id="UP001230978">
    <property type="component" value="Chromosome"/>
</dbReference>
<dbReference type="NCBIfam" id="TIGR00666">
    <property type="entry name" value="PBP4"/>
    <property type="match status" value="1"/>
</dbReference>
<dbReference type="PRINTS" id="PR00922">
    <property type="entry name" value="DADACBPTASE3"/>
</dbReference>
<evidence type="ECO:0000256" key="1">
    <source>
        <dbReference type="ARBA" id="ARBA00006096"/>
    </source>
</evidence>
<keyword evidence="3" id="KW-0645">Protease</keyword>
<keyword evidence="4" id="KW-1185">Reference proteome</keyword>
<name>A0ABY8QAR6_9RHOB</name>
<dbReference type="Pfam" id="PF02113">
    <property type="entry name" value="Peptidase_S13"/>
    <property type="match status" value="1"/>
</dbReference>
<dbReference type="GO" id="GO:0009002">
    <property type="term" value="F:serine-type D-Ala-D-Ala carboxypeptidase activity"/>
    <property type="evidence" value="ECO:0007669"/>
    <property type="project" value="UniProtKB-EC"/>
</dbReference>
<keyword evidence="3" id="KW-0121">Carboxypeptidase</keyword>
<reference evidence="3 4" key="1">
    <citation type="submission" date="2023-04" db="EMBL/GenBank/DDBJ databases">
        <title>YMD61, complete Genome.</title>
        <authorList>
            <person name="Zhang J."/>
        </authorList>
    </citation>
    <scope>NUCLEOTIDE SEQUENCE [LARGE SCALE GENOMIC DNA]</scope>
    <source>
        <strain evidence="3 4">YMD61</strain>
    </source>
</reference>
<proteinExistence type="inferred from homology"/>
<organism evidence="3 4">
    <name type="scientific">Fuscovulum ytuae</name>
    <dbReference type="NCBI Taxonomy" id="3042299"/>
    <lineage>
        <taxon>Bacteria</taxon>
        <taxon>Pseudomonadati</taxon>
        <taxon>Pseudomonadota</taxon>
        <taxon>Alphaproteobacteria</taxon>
        <taxon>Rhodobacterales</taxon>
        <taxon>Paracoccaceae</taxon>
        <taxon>Fuscovulum</taxon>
    </lineage>
</organism>
<dbReference type="InterPro" id="IPR000667">
    <property type="entry name" value="Peptidase_S13"/>
</dbReference>
<keyword evidence="2 3" id="KW-0378">Hydrolase</keyword>
<dbReference type="Gene3D" id="3.50.80.20">
    <property type="entry name" value="D-Ala-D-Ala carboxypeptidase C, peptidase S13"/>
    <property type="match status" value="1"/>
</dbReference>
<dbReference type="PANTHER" id="PTHR30023">
    <property type="entry name" value="D-ALANYL-D-ALANINE CARBOXYPEPTIDASE"/>
    <property type="match status" value="1"/>
</dbReference>
<accession>A0ABY8QAR6</accession>
<dbReference type="RefSeq" id="WP_281469682.1">
    <property type="nucleotide sequence ID" value="NZ_CP124535.1"/>
</dbReference>
<dbReference type="InterPro" id="IPR012338">
    <property type="entry name" value="Beta-lactam/transpept-like"/>
</dbReference>
<comment type="similarity">
    <text evidence="1">Belongs to the peptidase S13 family.</text>
</comment>
<gene>
    <name evidence="3" type="primary">dacB</name>
    <name evidence="3" type="ORF">QF092_09335</name>
</gene>
<evidence type="ECO:0000256" key="2">
    <source>
        <dbReference type="ARBA" id="ARBA00022801"/>
    </source>
</evidence>
<dbReference type="Gene3D" id="3.40.710.10">
    <property type="entry name" value="DD-peptidase/beta-lactamase superfamily"/>
    <property type="match status" value="2"/>
</dbReference>
<dbReference type="PANTHER" id="PTHR30023:SF0">
    <property type="entry name" value="PENICILLIN-SENSITIVE CARBOXYPEPTIDASE A"/>
    <property type="match status" value="1"/>
</dbReference>
<evidence type="ECO:0000313" key="3">
    <source>
        <dbReference type="EMBL" id="WGV17960.1"/>
    </source>
</evidence>
<protein>
    <submittedName>
        <fullName evidence="3">D-alanyl-D-alanine carboxypeptidase/D-alanyl-D-alanine-endopeptidase</fullName>
        <ecNumber evidence="3">3.4.16.4</ecNumber>
    </submittedName>
</protein>
<sequence length="490" mass="51356">MVSRRVVLGGVLAGLAGPALGEGLVISPRPVARPSGGSAVTGAAEPGALITAAKLGGVVGFAVAEARSGRILEAVEGGRPLPPASTAKAVTALYALERLGPGHRFVTQVVAAGALRGGVLEGDLVLIGTGDPELDTDRLGDLAARLAATGLRRVRGDFLYVDTALPALDQIASDQPDHVGYNPAISGLNLNYNRVHFEWRRAQGGWGVAMDARGERFAPPVRMARMEVVRREAPLFTYRARGGAEEWTVASEALGKGGSRWLPVRNPGAYVAEVFQTLAAAQGIELPAAKRSARGPAGGQVLAEHRSDPLADILRRMLRWSTNLTAEVVGLTASGAGGLRASGGAMSDWAKARLGAEGRFVDHSGLGADSRISAEEMVRAMVAAQATRTGGQLKAVLRDLGMRDGEGEAIESPVKVIGKTGTLNFVSALVGYVQPPTGRELAFAIFCADAARRDRLSVAEREQPEGGRAWTRRARRLQGQLIARWAGLYA</sequence>
<dbReference type="SUPFAM" id="SSF56601">
    <property type="entry name" value="beta-lactamase/transpeptidase-like"/>
    <property type="match status" value="1"/>
</dbReference>
<dbReference type="EC" id="3.4.16.4" evidence="3"/>
<dbReference type="EMBL" id="CP124535">
    <property type="protein sequence ID" value="WGV17960.1"/>
    <property type="molecule type" value="Genomic_DNA"/>
</dbReference>
<evidence type="ECO:0000313" key="4">
    <source>
        <dbReference type="Proteomes" id="UP001230978"/>
    </source>
</evidence>